<accession>A0A1G7MXL0</accession>
<sequence length="83" mass="9955">MRASLEYLFGWGYRDIEKLEELLEAAEKFNIYPDEILEDIREIENDPTDINSWIYSTMSLLFYKIMDKKDVIIEEVINALKEM</sequence>
<protein>
    <submittedName>
        <fullName evidence="1">Uncharacterized protein</fullName>
    </submittedName>
</protein>
<gene>
    <name evidence="1" type="ORF">SAMN04244560_01046</name>
</gene>
<dbReference type="EMBL" id="FNBS01000019">
    <property type="protein sequence ID" value="SDF66411.1"/>
    <property type="molecule type" value="Genomic_DNA"/>
</dbReference>
<dbReference type="AlphaFoldDB" id="A0A1G7MXL0"/>
<dbReference type="Proteomes" id="UP000183404">
    <property type="component" value="Unassembled WGS sequence"/>
</dbReference>
<name>A0A1G7MXL0_THETY</name>
<proteinExistence type="predicted"/>
<dbReference type="RefSeq" id="WP_074592461.1">
    <property type="nucleotide sequence ID" value="NZ_FNBS01000019.1"/>
</dbReference>
<evidence type="ECO:0000313" key="1">
    <source>
        <dbReference type="EMBL" id="SDF66411.1"/>
    </source>
</evidence>
<organism evidence="1 2">
    <name type="scientific">Thermoanaerobacter thermohydrosulfuricus</name>
    <name type="common">Clostridium thermohydrosulfuricum</name>
    <dbReference type="NCBI Taxonomy" id="1516"/>
    <lineage>
        <taxon>Bacteria</taxon>
        <taxon>Bacillati</taxon>
        <taxon>Bacillota</taxon>
        <taxon>Clostridia</taxon>
        <taxon>Thermoanaerobacterales</taxon>
        <taxon>Thermoanaerobacteraceae</taxon>
        <taxon>Thermoanaerobacter</taxon>
    </lineage>
</organism>
<reference evidence="1 2" key="1">
    <citation type="submission" date="2016-10" db="EMBL/GenBank/DDBJ databases">
        <authorList>
            <person name="de Groot N.N."/>
        </authorList>
    </citation>
    <scope>NUCLEOTIDE SEQUENCE [LARGE SCALE GENOMIC DNA]</scope>
    <source>
        <strain evidence="1 2">DSM 569</strain>
    </source>
</reference>
<evidence type="ECO:0000313" key="2">
    <source>
        <dbReference type="Proteomes" id="UP000183404"/>
    </source>
</evidence>